<comment type="caution">
    <text evidence="1">The sequence shown here is derived from an EMBL/GenBank/DDBJ whole genome shotgun (WGS) entry which is preliminary data.</text>
</comment>
<gene>
    <name evidence="1" type="ORF">BaRGS_00010843</name>
</gene>
<evidence type="ECO:0000313" key="1">
    <source>
        <dbReference type="EMBL" id="KAK7497972.1"/>
    </source>
</evidence>
<name>A0ABD0LET2_9CAEN</name>
<sequence>MPAIDRRSLRLCQVASAKQTTVPAADDTELSRRHSLAAALGCPDIRFSAVTQATQTCRKMPVNGYSSRAVKRGNQ</sequence>
<dbReference type="Proteomes" id="UP001519460">
    <property type="component" value="Unassembled WGS sequence"/>
</dbReference>
<evidence type="ECO:0000313" key="2">
    <source>
        <dbReference type="Proteomes" id="UP001519460"/>
    </source>
</evidence>
<dbReference type="EMBL" id="JACVVK020000054">
    <property type="protein sequence ID" value="KAK7497972.1"/>
    <property type="molecule type" value="Genomic_DNA"/>
</dbReference>
<reference evidence="1 2" key="1">
    <citation type="journal article" date="2023" name="Sci. Data">
        <title>Genome assembly of the Korean intertidal mud-creeper Batillaria attramentaria.</title>
        <authorList>
            <person name="Patra A.K."/>
            <person name="Ho P.T."/>
            <person name="Jun S."/>
            <person name="Lee S.J."/>
            <person name="Kim Y."/>
            <person name="Won Y.J."/>
        </authorList>
    </citation>
    <scope>NUCLEOTIDE SEQUENCE [LARGE SCALE GENOMIC DNA]</scope>
    <source>
        <strain evidence="1">Wonlab-2016</strain>
    </source>
</reference>
<protein>
    <submittedName>
        <fullName evidence="1">Uncharacterized protein</fullName>
    </submittedName>
</protein>
<keyword evidence="2" id="KW-1185">Reference proteome</keyword>
<organism evidence="1 2">
    <name type="scientific">Batillaria attramentaria</name>
    <dbReference type="NCBI Taxonomy" id="370345"/>
    <lineage>
        <taxon>Eukaryota</taxon>
        <taxon>Metazoa</taxon>
        <taxon>Spiralia</taxon>
        <taxon>Lophotrochozoa</taxon>
        <taxon>Mollusca</taxon>
        <taxon>Gastropoda</taxon>
        <taxon>Caenogastropoda</taxon>
        <taxon>Sorbeoconcha</taxon>
        <taxon>Cerithioidea</taxon>
        <taxon>Batillariidae</taxon>
        <taxon>Batillaria</taxon>
    </lineage>
</organism>
<accession>A0ABD0LET2</accession>
<dbReference type="AlphaFoldDB" id="A0ABD0LET2"/>
<proteinExistence type="predicted"/>